<gene>
    <name evidence="2" type="ORF">Slati_2266600</name>
</gene>
<organism evidence="2">
    <name type="scientific">Sesamum latifolium</name>
    <dbReference type="NCBI Taxonomy" id="2727402"/>
    <lineage>
        <taxon>Eukaryota</taxon>
        <taxon>Viridiplantae</taxon>
        <taxon>Streptophyta</taxon>
        <taxon>Embryophyta</taxon>
        <taxon>Tracheophyta</taxon>
        <taxon>Spermatophyta</taxon>
        <taxon>Magnoliopsida</taxon>
        <taxon>eudicotyledons</taxon>
        <taxon>Gunneridae</taxon>
        <taxon>Pentapetalae</taxon>
        <taxon>asterids</taxon>
        <taxon>lamiids</taxon>
        <taxon>Lamiales</taxon>
        <taxon>Pedaliaceae</taxon>
        <taxon>Sesamum</taxon>
    </lineage>
</organism>
<name>A0AAW2WWX6_9LAMI</name>
<reference evidence="2" key="1">
    <citation type="submission" date="2020-06" db="EMBL/GenBank/DDBJ databases">
        <authorList>
            <person name="Li T."/>
            <person name="Hu X."/>
            <person name="Zhang T."/>
            <person name="Song X."/>
            <person name="Zhang H."/>
            <person name="Dai N."/>
            <person name="Sheng W."/>
            <person name="Hou X."/>
            <person name="Wei L."/>
        </authorList>
    </citation>
    <scope>NUCLEOTIDE SEQUENCE</scope>
    <source>
        <strain evidence="2">KEN1</strain>
        <tissue evidence="2">Leaf</tissue>
    </source>
</reference>
<evidence type="ECO:0000313" key="2">
    <source>
        <dbReference type="EMBL" id="KAL0445439.1"/>
    </source>
</evidence>
<proteinExistence type="predicted"/>
<dbReference type="Pfam" id="PF07727">
    <property type="entry name" value="RVT_2"/>
    <property type="match status" value="1"/>
</dbReference>
<sequence>MVSKTANPIGFLVTYSNNKKISGSSVAYLVLYIDDFLLIKNDVKVLDDIKAWLSTQFSMKYMGEVLYILGIKIYRDRSRMMLGLTQSSYIEKEHSVCYPVHQARYRQACAGEAHWSAVKTILKYLKRTKDTFLIYGGGELILEGHSDASF</sequence>
<comment type="caution">
    <text evidence="2">The sequence shown here is derived from an EMBL/GenBank/DDBJ whole genome shotgun (WGS) entry which is preliminary data.</text>
</comment>
<dbReference type="AlphaFoldDB" id="A0AAW2WWX6"/>
<reference evidence="2" key="2">
    <citation type="journal article" date="2024" name="Plant">
        <title>Genomic evolution and insights into agronomic trait innovations of Sesamum species.</title>
        <authorList>
            <person name="Miao H."/>
            <person name="Wang L."/>
            <person name="Qu L."/>
            <person name="Liu H."/>
            <person name="Sun Y."/>
            <person name="Le M."/>
            <person name="Wang Q."/>
            <person name="Wei S."/>
            <person name="Zheng Y."/>
            <person name="Lin W."/>
            <person name="Duan Y."/>
            <person name="Cao H."/>
            <person name="Xiong S."/>
            <person name="Wang X."/>
            <person name="Wei L."/>
            <person name="Li C."/>
            <person name="Ma Q."/>
            <person name="Ju M."/>
            <person name="Zhao R."/>
            <person name="Li G."/>
            <person name="Mu C."/>
            <person name="Tian Q."/>
            <person name="Mei H."/>
            <person name="Zhang T."/>
            <person name="Gao T."/>
            <person name="Zhang H."/>
        </authorList>
    </citation>
    <scope>NUCLEOTIDE SEQUENCE</scope>
    <source>
        <strain evidence="2">KEN1</strain>
    </source>
</reference>
<feature type="domain" description="Reverse transcriptase Ty1/copia-type" evidence="1">
    <location>
        <begin position="23"/>
        <end position="91"/>
    </location>
</feature>
<evidence type="ECO:0000259" key="1">
    <source>
        <dbReference type="Pfam" id="PF07727"/>
    </source>
</evidence>
<dbReference type="EMBL" id="JACGWN010000007">
    <property type="protein sequence ID" value="KAL0445439.1"/>
    <property type="molecule type" value="Genomic_DNA"/>
</dbReference>
<accession>A0AAW2WWX6</accession>
<protein>
    <recommendedName>
        <fullName evidence="1">Reverse transcriptase Ty1/copia-type domain-containing protein</fullName>
    </recommendedName>
</protein>
<dbReference type="InterPro" id="IPR013103">
    <property type="entry name" value="RVT_2"/>
</dbReference>